<dbReference type="InterPro" id="IPR043743">
    <property type="entry name" value="DUF5688"/>
</dbReference>
<gene>
    <name evidence="1" type="ORF">IAA04_05780</name>
</gene>
<protein>
    <submittedName>
        <fullName evidence="1">Uncharacterized protein</fullName>
    </submittedName>
</protein>
<name>A0A9D2PCP5_9FIRM</name>
<reference evidence="1" key="1">
    <citation type="journal article" date="2021" name="PeerJ">
        <title>Extensive microbial diversity within the chicken gut microbiome revealed by metagenomics and culture.</title>
        <authorList>
            <person name="Gilroy R."/>
            <person name="Ravi A."/>
            <person name="Getino M."/>
            <person name="Pursley I."/>
            <person name="Horton D.L."/>
            <person name="Alikhan N.F."/>
            <person name="Baker D."/>
            <person name="Gharbi K."/>
            <person name="Hall N."/>
            <person name="Watson M."/>
            <person name="Adriaenssens E.M."/>
            <person name="Foster-Nyarko E."/>
            <person name="Jarju S."/>
            <person name="Secka A."/>
            <person name="Antonio M."/>
            <person name="Oren A."/>
            <person name="Chaudhuri R.R."/>
            <person name="La Ragione R."/>
            <person name="Hildebrand F."/>
            <person name="Pallen M.J."/>
        </authorList>
    </citation>
    <scope>NUCLEOTIDE SEQUENCE</scope>
    <source>
        <strain evidence="1">CHK183-5548</strain>
    </source>
</reference>
<dbReference type="Pfam" id="PF18941">
    <property type="entry name" value="DUF5688"/>
    <property type="match status" value="1"/>
</dbReference>
<dbReference type="EMBL" id="DWWL01000040">
    <property type="protein sequence ID" value="HJC47542.1"/>
    <property type="molecule type" value="Genomic_DNA"/>
</dbReference>
<comment type="caution">
    <text evidence="1">The sequence shown here is derived from an EMBL/GenBank/DDBJ whole genome shotgun (WGS) entry which is preliminary data.</text>
</comment>
<organism evidence="1 2">
    <name type="scientific">Candidatus Lachnoclostridium pullistercoris</name>
    <dbReference type="NCBI Taxonomy" id="2838632"/>
    <lineage>
        <taxon>Bacteria</taxon>
        <taxon>Bacillati</taxon>
        <taxon>Bacillota</taxon>
        <taxon>Clostridia</taxon>
        <taxon>Lachnospirales</taxon>
        <taxon>Lachnospiraceae</taxon>
    </lineage>
</organism>
<reference evidence="1" key="2">
    <citation type="submission" date="2021-04" db="EMBL/GenBank/DDBJ databases">
        <authorList>
            <person name="Gilroy R."/>
        </authorList>
    </citation>
    <scope>NUCLEOTIDE SEQUENCE</scope>
    <source>
        <strain evidence="1">CHK183-5548</strain>
    </source>
</reference>
<dbReference type="AlphaFoldDB" id="A0A9D2PCP5"/>
<evidence type="ECO:0000313" key="1">
    <source>
        <dbReference type="EMBL" id="HJC47542.1"/>
    </source>
</evidence>
<sequence length="315" mass="35304">MVYKSFLEIVVSRLQTLMGNQADVSLRQIPKNNGVLLDGLCICRPESTVAPAIYLNSYYEQYLSGVSIDSIISDILAVYQENSHPDEARFRSFSSLPLARRHLVFKLISTEANKALLSTVPNLPFLDLSIVFYLIFDDGDTCFSSMVENDQLKRWNLDAGELFPLAQKNALSLLPPTIRSMTDVVRDMVSGHIKEPHDAELFDQILEEQRSAQPLYVLTNTTELNGAGCMLYPGQLKKFADAAGSDLIVLPSSIHEVLLTPDRGFSHYSSLSSMVSQINEEEVLQEDRLSDHIYIYSREQECLFTPEGDFAPIPS</sequence>
<evidence type="ECO:0000313" key="2">
    <source>
        <dbReference type="Proteomes" id="UP000823883"/>
    </source>
</evidence>
<proteinExistence type="predicted"/>
<accession>A0A9D2PCP5</accession>
<dbReference type="Proteomes" id="UP000823883">
    <property type="component" value="Unassembled WGS sequence"/>
</dbReference>